<accession>A0ABV2IYV7</accession>
<dbReference type="EC" id="3.6.1.27" evidence="3"/>
<reference evidence="3 4" key="1">
    <citation type="submission" date="2024-06" db="EMBL/GenBank/DDBJ databases">
        <title>Genomic Encyclopedia of Type Strains, Phase IV (KMG-IV): sequencing the most valuable type-strain genomes for metagenomic binning, comparative biology and taxonomic classification.</title>
        <authorList>
            <person name="Goeker M."/>
        </authorList>
    </citation>
    <scope>NUCLEOTIDE SEQUENCE [LARGE SCALE GENOMIC DNA]</scope>
    <source>
        <strain evidence="3 4">DSM 29780</strain>
    </source>
</reference>
<dbReference type="EMBL" id="JBEPMB010000002">
    <property type="protein sequence ID" value="MET3613621.1"/>
    <property type="molecule type" value="Genomic_DNA"/>
</dbReference>
<dbReference type="PANTHER" id="PTHR14969:SF13">
    <property type="entry name" value="AT30094P"/>
    <property type="match status" value="1"/>
</dbReference>
<dbReference type="RefSeq" id="WP_354556147.1">
    <property type="nucleotide sequence ID" value="NZ_JBEPMB010000002.1"/>
</dbReference>
<keyword evidence="3" id="KW-0378">Hydrolase</keyword>
<dbReference type="InterPro" id="IPR036938">
    <property type="entry name" value="PAP2/HPO_sf"/>
</dbReference>
<name>A0ABV2IYV7_9HYPH</name>
<dbReference type="SUPFAM" id="SSF48317">
    <property type="entry name" value="Acid phosphatase/Vanadium-dependent haloperoxidase"/>
    <property type="match status" value="1"/>
</dbReference>
<evidence type="ECO:0000313" key="4">
    <source>
        <dbReference type="Proteomes" id="UP001549047"/>
    </source>
</evidence>
<dbReference type="Gene3D" id="1.20.144.10">
    <property type="entry name" value="Phosphatidic acid phosphatase type 2/haloperoxidase"/>
    <property type="match status" value="1"/>
</dbReference>
<organism evidence="3 4">
    <name type="scientific">Rhizobium aquaticum</name>
    <dbReference type="NCBI Taxonomy" id="1549636"/>
    <lineage>
        <taxon>Bacteria</taxon>
        <taxon>Pseudomonadati</taxon>
        <taxon>Pseudomonadota</taxon>
        <taxon>Alphaproteobacteria</taxon>
        <taxon>Hyphomicrobiales</taxon>
        <taxon>Rhizobiaceae</taxon>
        <taxon>Rhizobium/Agrobacterium group</taxon>
        <taxon>Rhizobium</taxon>
    </lineage>
</organism>
<dbReference type="PANTHER" id="PTHR14969">
    <property type="entry name" value="SPHINGOSINE-1-PHOSPHATE PHOSPHOHYDROLASE"/>
    <property type="match status" value="1"/>
</dbReference>
<evidence type="ECO:0000313" key="3">
    <source>
        <dbReference type="EMBL" id="MET3613621.1"/>
    </source>
</evidence>
<proteinExistence type="predicted"/>
<feature type="transmembrane region" description="Helical" evidence="1">
    <location>
        <begin position="206"/>
        <end position="225"/>
    </location>
</feature>
<dbReference type="InterPro" id="IPR000326">
    <property type="entry name" value="PAP2/HPO"/>
</dbReference>
<gene>
    <name evidence="3" type="ORF">ABID16_001950</name>
</gene>
<evidence type="ECO:0000259" key="2">
    <source>
        <dbReference type="SMART" id="SM00014"/>
    </source>
</evidence>
<feature type="transmembrane region" description="Helical" evidence="1">
    <location>
        <begin position="170"/>
        <end position="194"/>
    </location>
</feature>
<dbReference type="Pfam" id="PF01569">
    <property type="entry name" value="PAP2"/>
    <property type="match status" value="1"/>
</dbReference>
<keyword evidence="1" id="KW-0472">Membrane</keyword>
<keyword evidence="1" id="KW-1133">Transmembrane helix</keyword>
<keyword evidence="4" id="KW-1185">Reference proteome</keyword>
<comment type="caution">
    <text evidence="3">The sequence shown here is derived from an EMBL/GenBank/DDBJ whole genome shotgun (WGS) entry which is preliminary data.</text>
</comment>
<protein>
    <submittedName>
        <fullName evidence="3">Undecaprenyl-diphosphatase</fullName>
        <ecNumber evidence="3">3.6.1.27</ecNumber>
    </submittedName>
</protein>
<sequence length="236" mass="25800">MMGLDGFLNWLAERRAQYSPSTPPIRWKLWAAITVVLVVLAMVFRDSALTIAARHQPHWLTVLAENTTDIGKSWWSLTLTGLVFIGAMIALKLVTDAAARVRLHYVATASAYVFLSVALSGIIGNIVKRIIGRARPPLFDAEGAFHFKAFSGHLYESFPSGHSTTDGAMAMALAVLFPSIRIPVLIIGGFLALTRIMVGAHYLSDVIAGYSFGLWYAYMSALFFAKHGFSLKPPKG</sequence>
<dbReference type="GO" id="GO:0050380">
    <property type="term" value="F:undecaprenyl-diphosphatase activity"/>
    <property type="evidence" value="ECO:0007669"/>
    <property type="project" value="UniProtKB-EC"/>
</dbReference>
<feature type="transmembrane region" description="Helical" evidence="1">
    <location>
        <begin position="29"/>
        <end position="53"/>
    </location>
</feature>
<dbReference type="SMART" id="SM00014">
    <property type="entry name" value="acidPPc"/>
    <property type="match status" value="1"/>
</dbReference>
<feature type="transmembrane region" description="Helical" evidence="1">
    <location>
        <begin position="74"/>
        <end position="91"/>
    </location>
</feature>
<keyword evidence="1" id="KW-0812">Transmembrane</keyword>
<dbReference type="Proteomes" id="UP001549047">
    <property type="component" value="Unassembled WGS sequence"/>
</dbReference>
<feature type="transmembrane region" description="Helical" evidence="1">
    <location>
        <begin position="103"/>
        <end position="127"/>
    </location>
</feature>
<feature type="domain" description="Phosphatidic acid phosphatase type 2/haloperoxidase" evidence="2">
    <location>
        <begin position="111"/>
        <end position="220"/>
    </location>
</feature>
<evidence type="ECO:0000256" key="1">
    <source>
        <dbReference type="SAM" id="Phobius"/>
    </source>
</evidence>